<dbReference type="OrthoDB" id="868093at2"/>
<dbReference type="RefSeq" id="WP_143069698.1">
    <property type="nucleotide sequence ID" value="NZ_FOHS01000001.1"/>
</dbReference>
<dbReference type="EMBL" id="FOHS01000001">
    <property type="protein sequence ID" value="SET02769.1"/>
    <property type="molecule type" value="Genomic_DNA"/>
</dbReference>
<dbReference type="AlphaFoldDB" id="A0A1I0B9L6"/>
<evidence type="ECO:0000313" key="2">
    <source>
        <dbReference type="Proteomes" id="UP000198697"/>
    </source>
</evidence>
<organism evidence="1 2">
    <name type="scientific">Hymenobacter actinosclerus</name>
    <dbReference type="NCBI Taxonomy" id="82805"/>
    <lineage>
        <taxon>Bacteria</taxon>
        <taxon>Pseudomonadati</taxon>
        <taxon>Bacteroidota</taxon>
        <taxon>Cytophagia</taxon>
        <taxon>Cytophagales</taxon>
        <taxon>Hymenobacteraceae</taxon>
        <taxon>Hymenobacter</taxon>
    </lineage>
</organism>
<name>A0A1I0B9L6_9BACT</name>
<dbReference type="Proteomes" id="UP000198697">
    <property type="component" value="Unassembled WGS sequence"/>
</dbReference>
<reference evidence="2" key="1">
    <citation type="submission" date="2016-10" db="EMBL/GenBank/DDBJ databases">
        <authorList>
            <person name="Varghese N."/>
            <person name="Submissions S."/>
        </authorList>
    </citation>
    <scope>NUCLEOTIDE SEQUENCE [LARGE SCALE GENOMIC DNA]</scope>
    <source>
        <strain evidence="2">DSM 15310</strain>
    </source>
</reference>
<evidence type="ECO:0000313" key="1">
    <source>
        <dbReference type="EMBL" id="SET02769.1"/>
    </source>
</evidence>
<sequence>MNPTSLFSRPARLLPLAAVLLLSSCEKELDTYYSEVGAQLPTFTANALGTASKYAPGEVVQFELRFAPQSAPLKEIRLYQKVEPGRDSTLVRTIPYAAAFSRIRQSDTLVVNYTVPAGANKANVKVDAVLVSDNGQTKDRSFSFRLAEATPTISLKASSNVTLPAGAAPAPGDVVRFPVLLNEGGINAATSLTATGTLYNNIDSLITYVKVGTAAERRFARQRVPVAGTQSGAATTVNVDVALPAGSAGQSVVYRFEAKSRFQDRIPPLAPSFRTASATAPAITPVAATPLAAARTATLSYTGTTGGDLAAFDLTTFAPVAAAEPVTAKDVAITSTAGNAVRLQALNTTRFVRVASGGAAAYTNATLSSIRQAYQATAAANQVAQLDNVLVGDVIIARLRGLDQYAIFTVTGINRTSTTDVAVTLAVKTL</sequence>
<proteinExistence type="predicted"/>
<keyword evidence="2" id="KW-1185">Reference proteome</keyword>
<protein>
    <submittedName>
        <fullName evidence="1">Uncharacterized protein</fullName>
    </submittedName>
</protein>
<accession>A0A1I0B9L6</accession>
<gene>
    <name evidence="1" type="ORF">SAMN04487998_0965</name>
</gene>